<dbReference type="GO" id="GO:0033922">
    <property type="term" value="F:peptidoglycan beta-N-acetylmuramidase activity"/>
    <property type="evidence" value="ECO:0007669"/>
    <property type="project" value="InterPro"/>
</dbReference>
<keyword evidence="4" id="KW-1185">Reference proteome</keyword>
<dbReference type="EMBL" id="FNGV01000012">
    <property type="protein sequence ID" value="SDM66599.1"/>
    <property type="molecule type" value="Genomic_DNA"/>
</dbReference>
<proteinExistence type="predicted"/>
<dbReference type="PANTHER" id="PTHR42915:SF1">
    <property type="entry name" value="PEPTIDOGLYCAN BETA-N-ACETYLMURAMIDASE NAMZ"/>
    <property type="match status" value="1"/>
</dbReference>
<name>A0A1G9V395_9FLAO</name>
<dbReference type="InterPro" id="IPR008302">
    <property type="entry name" value="NamZ"/>
</dbReference>
<dbReference type="InterPro" id="IPR048503">
    <property type="entry name" value="NamZ_C"/>
</dbReference>
<accession>A0A1G9V395</accession>
<dbReference type="OrthoDB" id="9801061at2"/>
<dbReference type="AlphaFoldDB" id="A0A1G9V395"/>
<dbReference type="STRING" id="192904.SAMN04488514_11294"/>
<dbReference type="Gene3D" id="3.90.1150.140">
    <property type="match status" value="1"/>
</dbReference>
<dbReference type="RefSeq" id="WP_089893452.1">
    <property type="nucleotide sequence ID" value="NZ_FNGV01000012.1"/>
</dbReference>
<gene>
    <name evidence="3" type="ORF">SAMN04488514_11294</name>
</gene>
<organism evidence="3 4">
    <name type="scientific">Kriegella aquimaris</name>
    <dbReference type="NCBI Taxonomy" id="192904"/>
    <lineage>
        <taxon>Bacteria</taxon>
        <taxon>Pseudomonadati</taxon>
        <taxon>Bacteroidota</taxon>
        <taxon>Flavobacteriia</taxon>
        <taxon>Flavobacteriales</taxon>
        <taxon>Flavobacteriaceae</taxon>
        <taxon>Kriegella</taxon>
    </lineage>
</organism>
<feature type="domain" description="Peptidoglycan beta-N-acetylmuramidase NamZ C-terminal" evidence="2">
    <location>
        <begin position="282"/>
        <end position="439"/>
    </location>
</feature>
<feature type="domain" description="Peptidoglycan beta-N-acetylmuramidase NamZ N-terminal" evidence="1">
    <location>
        <begin position="71"/>
        <end position="277"/>
    </location>
</feature>
<evidence type="ECO:0000259" key="2">
    <source>
        <dbReference type="Pfam" id="PF20732"/>
    </source>
</evidence>
<protein>
    <submittedName>
        <fullName evidence="3">Uncharacterized conserved protein YbbC, DUF1343 family</fullName>
    </submittedName>
</protein>
<evidence type="ECO:0000259" key="1">
    <source>
        <dbReference type="Pfam" id="PF07075"/>
    </source>
</evidence>
<dbReference type="PIRSF" id="PIRSF016719">
    <property type="entry name" value="UCP016719"/>
    <property type="match status" value="1"/>
</dbReference>
<dbReference type="Proteomes" id="UP000199440">
    <property type="component" value="Unassembled WGS sequence"/>
</dbReference>
<dbReference type="PANTHER" id="PTHR42915">
    <property type="entry name" value="HYPOTHETICAL 460 KDA PROTEIN IN FEUA-SIGW INTERGENIC REGION [PRECURSOR]"/>
    <property type="match status" value="1"/>
</dbReference>
<evidence type="ECO:0000313" key="4">
    <source>
        <dbReference type="Proteomes" id="UP000199440"/>
    </source>
</evidence>
<dbReference type="Gene3D" id="3.40.50.12170">
    <property type="entry name" value="Uncharacterised protein PF07075, DUF1343"/>
    <property type="match status" value="1"/>
</dbReference>
<reference evidence="3 4" key="1">
    <citation type="submission" date="2016-10" db="EMBL/GenBank/DDBJ databases">
        <authorList>
            <person name="de Groot N.N."/>
        </authorList>
    </citation>
    <scope>NUCLEOTIDE SEQUENCE [LARGE SCALE GENOMIC DNA]</scope>
    <source>
        <strain evidence="3 4">DSM 19886</strain>
    </source>
</reference>
<dbReference type="Pfam" id="PF20732">
    <property type="entry name" value="NamZ_C"/>
    <property type="match status" value="1"/>
</dbReference>
<sequence>MQITGQSIQYLQKKTQAFLIILVFIFTSTFAHDFLMEEPLSSLSTSKGPVKVGADRLFSEYAHLIKGKKLALVSNHTGRLSNGVHLADSLFNYPHSELIALFGMHFNIRTNDYSIPKDKEVDIDVETGLPKYSLYGSHHKPTPQMLKDVQVIIFDIQEVGARFYEHVNILGFVMEAAAENDIEVVVLDRPNPITGVKMDGFLTGKQFLFGFGAFGKIPVIHGMTIGELANLYNGENMLRGRKKAKLHVIEMLGWKRSMWLDQTGLKWVKPSPNLPSLESLIAYTGTCLFEGLNISAGRGTEKPFQYIGAPWINNDRVVELLNNLKLKGVQFDTVTFTPKKMSFHGSTPYLGGEVCKGIYVNITNRDFFESYKAGIAMVWAIHKVHPDQMEWNKKVMDRLISTKRLEDMIYGDAHPYEIFASWQPELSEFKEIGKNYFLY</sequence>
<evidence type="ECO:0000313" key="3">
    <source>
        <dbReference type="EMBL" id="SDM66599.1"/>
    </source>
</evidence>
<dbReference type="InterPro" id="IPR048502">
    <property type="entry name" value="NamZ_N"/>
</dbReference>
<dbReference type="Pfam" id="PF07075">
    <property type="entry name" value="NamZ_N"/>
    <property type="match status" value="1"/>
</dbReference>